<dbReference type="Pfam" id="PF02996">
    <property type="entry name" value="Prefoldin"/>
    <property type="match status" value="1"/>
</dbReference>
<dbReference type="NCBIfam" id="TIGR00293">
    <property type="entry name" value="prefoldin subunit alpha"/>
    <property type="match status" value="1"/>
</dbReference>
<organism evidence="2 3">
    <name type="scientific">Coemansia reversa (strain ATCC 12441 / NRRL 1564)</name>
    <dbReference type="NCBI Taxonomy" id="763665"/>
    <lineage>
        <taxon>Eukaryota</taxon>
        <taxon>Fungi</taxon>
        <taxon>Fungi incertae sedis</taxon>
        <taxon>Zoopagomycota</taxon>
        <taxon>Kickxellomycotina</taxon>
        <taxon>Kickxellomycetes</taxon>
        <taxon>Kickxellales</taxon>
        <taxon>Kickxellaceae</taxon>
        <taxon>Coemansia</taxon>
    </lineage>
</organism>
<keyword evidence="3" id="KW-1185">Reference proteome</keyword>
<dbReference type="Gene3D" id="1.10.287.370">
    <property type="match status" value="1"/>
</dbReference>
<sequence length="144" mass="16533">MDISGYSAELKPAVQKYEDFIRNKLEPDLTLVIEARDALYTQMSEYLKLKTHIDTIRSQKLDELETKVDLGSNFYAKAFVPDTSHIFVSVGFGFHLEMTLDEADKFIDQKIAHMEKTAEKHTEEANQIRAKIKMVSVDIYTSIP</sequence>
<dbReference type="OrthoDB" id="433124at2759"/>
<comment type="similarity">
    <text evidence="1">Belongs to the UXT family.</text>
</comment>
<dbReference type="PANTHER" id="PTHR13345">
    <property type="entry name" value="MEDIATOR OF RNA POLYMERASE II TRANSCRIPTION SUBUNIT 10"/>
    <property type="match status" value="1"/>
</dbReference>
<evidence type="ECO:0000313" key="3">
    <source>
        <dbReference type="Proteomes" id="UP000242474"/>
    </source>
</evidence>
<dbReference type="EMBL" id="KZ303499">
    <property type="protein sequence ID" value="PIA16463.1"/>
    <property type="molecule type" value="Genomic_DNA"/>
</dbReference>
<dbReference type="AlphaFoldDB" id="A0A2G5BBS3"/>
<gene>
    <name evidence="2" type="ORF">COEREDRAFT_42528</name>
</gene>
<dbReference type="InterPro" id="IPR004127">
    <property type="entry name" value="Prefoldin_subunit_alpha"/>
</dbReference>
<dbReference type="PANTHER" id="PTHR13345:SF9">
    <property type="entry name" value="PROTEIN UXT"/>
    <property type="match status" value="1"/>
</dbReference>
<name>A0A2G5BBS3_COERN</name>
<protein>
    <submittedName>
        <fullName evidence="2">Prefoldin alpha-like protein</fullName>
    </submittedName>
</protein>
<dbReference type="InterPro" id="IPR009053">
    <property type="entry name" value="Prefoldin"/>
</dbReference>
<evidence type="ECO:0000313" key="2">
    <source>
        <dbReference type="EMBL" id="PIA16463.1"/>
    </source>
</evidence>
<dbReference type="GO" id="GO:0003714">
    <property type="term" value="F:transcription corepressor activity"/>
    <property type="evidence" value="ECO:0007669"/>
    <property type="project" value="InterPro"/>
</dbReference>
<accession>A0A2G5BBS3</accession>
<dbReference type="GO" id="GO:0045944">
    <property type="term" value="P:positive regulation of transcription by RNA polymerase II"/>
    <property type="evidence" value="ECO:0007669"/>
    <property type="project" value="TreeGrafter"/>
</dbReference>
<dbReference type="CDD" id="cd23158">
    <property type="entry name" value="Prefoldin_UXT"/>
    <property type="match status" value="1"/>
</dbReference>
<dbReference type="PRINTS" id="PR01502">
    <property type="entry name" value="UXTPROTEIN"/>
</dbReference>
<dbReference type="SUPFAM" id="SSF46579">
    <property type="entry name" value="Prefoldin"/>
    <property type="match status" value="1"/>
</dbReference>
<reference evidence="2 3" key="1">
    <citation type="journal article" date="2015" name="Genome Biol. Evol.">
        <title>Phylogenomic analyses indicate that early fungi evolved digesting cell walls of algal ancestors of land plants.</title>
        <authorList>
            <person name="Chang Y."/>
            <person name="Wang S."/>
            <person name="Sekimoto S."/>
            <person name="Aerts A.L."/>
            <person name="Choi C."/>
            <person name="Clum A."/>
            <person name="LaButti K.M."/>
            <person name="Lindquist E.A."/>
            <person name="Yee Ngan C."/>
            <person name="Ohm R.A."/>
            <person name="Salamov A.A."/>
            <person name="Grigoriev I.V."/>
            <person name="Spatafora J.W."/>
            <person name="Berbee M.L."/>
        </authorList>
    </citation>
    <scope>NUCLEOTIDE SEQUENCE [LARGE SCALE GENOMIC DNA]</scope>
    <source>
        <strain evidence="2 3">NRRL 1564</strain>
    </source>
</reference>
<dbReference type="Proteomes" id="UP000242474">
    <property type="component" value="Unassembled WGS sequence"/>
</dbReference>
<dbReference type="STRING" id="763665.A0A2G5BBS3"/>
<dbReference type="GO" id="GO:0016592">
    <property type="term" value="C:mediator complex"/>
    <property type="evidence" value="ECO:0007669"/>
    <property type="project" value="TreeGrafter"/>
</dbReference>
<evidence type="ECO:0000256" key="1">
    <source>
        <dbReference type="ARBA" id="ARBA00007666"/>
    </source>
</evidence>
<dbReference type="GO" id="GO:0000122">
    <property type="term" value="P:negative regulation of transcription by RNA polymerase II"/>
    <property type="evidence" value="ECO:0007669"/>
    <property type="project" value="InterPro"/>
</dbReference>
<proteinExistence type="inferred from homology"/>
<dbReference type="InterPro" id="IPR003994">
    <property type="entry name" value="UXT"/>
</dbReference>